<proteinExistence type="predicted"/>
<feature type="compositionally biased region" description="Low complexity" evidence="1">
    <location>
        <begin position="89"/>
        <end position="98"/>
    </location>
</feature>
<comment type="caution">
    <text evidence="2">The sequence shown here is derived from an EMBL/GenBank/DDBJ whole genome shotgun (WGS) entry which is preliminary data.</text>
</comment>
<evidence type="ECO:0000313" key="4">
    <source>
        <dbReference type="Proteomes" id="UP000020492"/>
    </source>
</evidence>
<sequence>MLLVSALLGAMLGAVLAAGGIAGLAALGLFPRPVSGAVLGLLAGLVASGGKAAVTGIQVNGAWARAKAQAEVGRAADSDSLPAPPAPAAPADDWQPASLDDLARTRTDWPAVGLDR</sequence>
<evidence type="ECO:0000313" key="2">
    <source>
        <dbReference type="EMBL" id="EYB66290.1"/>
    </source>
</evidence>
<dbReference type="EMBL" id="JHAC01000077">
    <property type="protein sequence ID" value="EYB66586.1"/>
    <property type="molecule type" value="Genomic_DNA"/>
</dbReference>
<protein>
    <submittedName>
        <fullName evidence="2">Uncharacterized protein</fullName>
    </submittedName>
</protein>
<evidence type="ECO:0000313" key="3">
    <source>
        <dbReference type="EMBL" id="EYB66586.1"/>
    </source>
</evidence>
<accession>A0A016QJD5</accession>
<reference evidence="2 4" key="1">
    <citation type="submission" date="2014-03" db="EMBL/GenBank/DDBJ databases">
        <title>Draft genome sequence of Deinococcus phoenicis 1P10ME.</title>
        <authorList>
            <person name="Stepanov V.G."/>
            <person name="Vaishampayan P."/>
            <person name="Venkateswaran K."/>
            <person name="Fox G.E."/>
        </authorList>
    </citation>
    <scope>NUCLEOTIDE SEQUENCE [LARGE SCALE GENOMIC DNA]</scope>
    <source>
        <strain evidence="2 4">1P10ME</strain>
    </source>
</reference>
<dbReference type="Proteomes" id="UP000020492">
    <property type="component" value="Unassembled WGS sequence"/>
</dbReference>
<evidence type="ECO:0000256" key="1">
    <source>
        <dbReference type="SAM" id="MobiDB-lite"/>
    </source>
</evidence>
<dbReference type="EMBL" id="JHAC01000094">
    <property type="protein sequence ID" value="EYB66290.1"/>
    <property type="molecule type" value="Genomic_DNA"/>
</dbReference>
<feature type="region of interest" description="Disordered" evidence="1">
    <location>
        <begin position="74"/>
        <end position="99"/>
    </location>
</feature>
<name>A0A016QJD5_9DEIO</name>
<dbReference type="AlphaFoldDB" id="A0A016QJD5"/>
<dbReference type="PATRIC" id="fig|1476583.3.peg.3407"/>
<keyword evidence="4" id="KW-1185">Reference proteome</keyword>
<organism evidence="2 4">
    <name type="scientific">Deinococcus phoenicis</name>
    <dbReference type="NCBI Taxonomy" id="1476583"/>
    <lineage>
        <taxon>Bacteria</taxon>
        <taxon>Thermotogati</taxon>
        <taxon>Deinococcota</taxon>
        <taxon>Deinococci</taxon>
        <taxon>Deinococcales</taxon>
        <taxon>Deinococcaceae</taxon>
        <taxon>Deinococcus</taxon>
    </lineage>
</organism>
<gene>
    <name evidence="3" type="ORF">DEIPH_ctg092orf0001</name>
    <name evidence="2" type="ORF">DEIPH_ctg145orf0002</name>
</gene>